<dbReference type="PANTHER" id="PTHR18964:SF169">
    <property type="entry name" value="N-ACETYLMANNOSAMINE KINASE"/>
    <property type="match status" value="1"/>
</dbReference>
<dbReference type="Pfam" id="PF00480">
    <property type="entry name" value="ROK"/>
    <property type="match status" value="1"/>
</dbReference>
<dbReference type="EMBL" id="CP073721">
    <property type="protein sequence ID" value="UWZ34042.1"/>
    <property type="molecule type" value="Genomic_DNA"/>
</dbReference>
<proteinExistence type="inferred from homology"/>
<dbReference type="InterPro" id="IPR043129">
    <property type="entry name" value="ATPase_NBD"/>
</dbReference>
<gene>
    <name evidence="2" type="ORF">Drose_22590</name>
</gene>
<sequence length="284" mass="29236">MCTSVRTLEVGGSHVTAASVLPAERRVVDRQRHTLDPAQDAHTIIGVLAGAAKRLGPDPADRWAVAVPGPFDYAAGVSRHAGVGKFDGLRGVNLRVALAEAIPADPASFTFVNDADAFLLGEWLDGAAAGAARCVAITLGTGIGSAWLADGRIVSDGPDVPPDGEIHCCAVDGVNIEDLVSDRALIRAYRERTGTAVDGMRGLAALARSGDPAARQVVGDAFGVLGRLLTGWLHRFGAQVVVVGGSMTGAWDLIEPSLGLDVPARPVTDTEHAALLGAAYAGTR</sequence>
<protein>
    <submittedName>
        <fullName evidence="2">ROK family protein</fullName>
    </submittedName>
</protein>
<dbReference type="RefSeq" id="WP_260723332.1">
    <property type="nucleotide sequence ID" value="NZ_CP073721.1"/>
</dbReference>
<dbReference type="InterPro" id="IPR000600">
    <property type="entry name" value="ROK"/>
</dbReference>
<dbReference type="SUPFAM" id="SSF53067">
    <property type="entry name" value="Actin-like ATPase domain"/>
    <property type="match status" value="1"/>
</dbReference>
<evidence type="ECO:0000313" key="3">
    <source>
        <dbReference type="Proteomes" id="UP001058271"/>
    </source>
</evidence>
<dbReference type="PANTHER" id="PTHR18964">
    <property type="entry name" value="ROK (REPRESSOR, ORF, KINASE) FAMILY"/>
    <property type="match status" value="1"/>
</dbReference>
<keyword evidence="3" id="KW-1185">Reference proteome</keyword>
<comment type="similarity">
    <text evidence="1">Belongs to the ROK (NagC/XylR) family.</text>
</comment>
<organism evidence="2 3">
    <name type="scientific">Dactylosporangium roseum</name>
    <dbReference type="NCBI Taxonomy" id="47989"/>
    <lineage>
        <taxon>Bacteria</taxon>
        <taxon>Bacillati</taxon>
        <taxon>Actinomycetota</taxon>
        <taxon>Actinomycetes</taxon>
        <taxon>Micromonosporales</taxon>
        <taxon>Micromonosporaceae</taxon>
        <taxon>Dactylosporangium</taxon>
    </lineage>
</organism>
<name>A0ABY5YXS9_9ACTN</name>
<evidence type="ECO:0000256" key="1">
    <source>
        <dbReference type="ARBA" id="ARBA00006479"/>
    </source>
</evidence>
<dbReference type="Gene3D" id="3.30.420.40">
    <property type="match status" value="2"/>
</dbReference>
<evidence type="ECO:0000313" key="2">
    <source>
        <dbReference type="EMBL" id="UWZ34042.1"/>
    </source>
</evidence>
<dbReference type="Proteomes" id="UP001058271">
    <property type="component" value="Chromosome"/>
</dbReference>
<accession>A0ABY5YXS9</accession>
<reference evidence="2" key="1">
    <citation type="submission" date="2021-04" db="EMBL/GenBank/DDBJ databases">
        <title>Biosynthetic gene clusters of Dactylosporangioum roseum.</title>
        <authorList>
            <person name="Hartkoorn R.C."/>
            <person name="Beaudoing E."/>
            <person name="Hot D."/>
            <person name="Moureu S."/>
        </authorList>
    </citation>
    <scope>NUCLEOTIDE SEQUENCE</scope>
    <source>
        <strain evidence="2">NRRL B-16295</strain>
    </source>
</reference>